<proteinExistence type="predicted"/>
<sequence length="100" mass="11335">MALPAQLVEALRQPHGRPIERKSDWRFWKALLREADVREVRLHDGRHMAATLLLSEGVHPRVVTEVLGRAQMRTTTDTHSHVMPALGRDAADHMGSALWD</sequence>
<keyword evidence="1" id="KW-0233">DNA recombination</keyword>
<dbReference type="Gene3D" id="1.10.443.10">
    <property type="entry name" value="Intergrase catalytic core"/>
    <property type="match status" value="1"/>
</dbReference>
<dbReference type="AlphaFoldDB" id="A0A1I7DAG4"/>
<dbReference type="InterPro" id="IPR011010">
    <property type="entry name" value="DNA_brk_join_enz"/>
</dbReference>
<evidence type="ECO:0000313" key="3">
    <source>
        <dbReference type="EMBL" id="SFU08615.1"/>
    </source>
</evidence>
<organism evidence="3 4">
    <name type="scientific">Geodermatophilus amargosae</name>
    <dbReference type="NCBI Taxonomy" id="1296565"/>
    <lineage>
        <taxon>Bacteria</taxon>
        <taxon>Bacillati</taxon>
        <taxon>Actinomycetota</taxon>
        <taxon>Actinomycetes</taxon>
        <taxon>Geodermatophilales</taxon>
        <taxon>Geodermatophilaceae</taxon>
        <taxon>Geodermatophilus</taxon>
    </lineage>
</organism>
<dbReference type="STRING" id="1296565.SAMN05660657_05544"/>
<dbReference type="InterPro" id="IPR002104">
    <property type="entry name" value="Integrase_catalytic"/>
</dbReference>
<name>A0A1I7DAG4_9ACTN</name>
<gene>
    <name evidence="3" type="ORF">SAMN05660657_05544</name>
</gene>
<dbReference type="GO" id="GO:0006310">
    <property type="term" value="P:DNA recombination"/>
    <property type="evidence" value="ECO:0007669"/>
    <property type="project" value="UniProtKB-KW"/>
</dbReference>
<dbReference type="InterPro" id="IPR013762">
    <property type="entry name" value="Integrase-like_cat_sf"/>
</dbReference>
<dbReference type="Proteomes" id="UP000199546">
    <property type="component" value="Unassembled WGS sequence"/>
</dbReference>
<dbReference type="GO" id="GO:0003677">
    <property type="term" value="F:DNA binding"/>
    <property type="evidence" value="ECO:0007669"/>
    <property type="project" value="InterPro"/>
</dbReference>
<dbReference type="PROSITE" id="PS51898">
    <property type="entry name" value="TYR_RECOMBINASE"/>
    <property type="match status" value="1"/>
</dbReference>
<evidence type="ECO:0000313" key="4">
    <source>
        <dbReference type="Proteomes" id="UP000199546"/>
    </source>
</evidence>
<dbReference type="GO" id="GO:0015074">
    <property type="term" value="P:DNA integration"/>
    <property type="evidence" value="ECO:0007669"/>
    <property type="project" value="InterPro"/>
</dbReference>
<dbReference type="RefSeq" id="WP_175551866.1">
    <property type="nucleotide sequence ID" value="NZ_FPBA01000042.1"/>
</dbReference>
<dbReference type="Pfam" id="PF00589">
    <property type="entry name" value="Phage_integrase"/>
    <property type="match status" value="1"/>
</dbReference>
<keyword evidence="4" id="KW-1185">Reference proteome</keyword>
<evidence type="ECO:0000256" key="1">
    <source>
        <dbReference type="ARBA" id="ARBA00023172"/>
    </source>
</evidence>
<dbReference type="SUPFAM" id="SSF56349">
    <property type="entry name" value="DNA breaking-rejoining enzymes"/>
    <property type="match status" value="1"/>
</dbReference>
<reference evidence="4" key="1">
    <citation type="submission" date="2016-10" db="EMBL/GenBank/DDBJ databases">
        <authorList>
            <person name="Varghese N."/>
            <person name="Submissions S."/>
        </authorList>
    </citation>
    <scope>NUCLEOTIDE SEQUENCE [LARGE SCALE GENOMIC DNA]</scope>
    <source>
        <strain evidence="4">DSM 46136</strain>
    </source>
</reference>
<dbReference type="EMBL" id="FPBA01000042">
    <property type="protein sequence ID" value="SFU08615.1"/>
    <property type="molecule type" value="Genomic_DNA"/>
</dbReference>
<protein>
    <submittedName>
        <fullName evidence="3">Phage integrase family protein</fullName>
    </submittedName>
</protein>
<evidence type="ECO:0000259" key="2">
    <source>
        <dbReference type="PROSITE" id="PS51898"/>
    </source>
</evidence>
<feature type="domain" description="Tyr recombinase" evidence="2">
    <location>
        <begin position="1"/>
        <end position="92"/>
    </location>
</feature>
<accession>A0A1I7DAG4</accession>